<dbReference type="Proteomes" id="UP000070256">
    <property type="component" value="Unassembled WGS sequence"/>
</dbReference>
<dbReference type="AlphaFoldDB" id="A0A133VNP2"/>
<evidence type="ECO:0000259" key="2">
    <source>
        <dbReference type="Pfam" id="PF04282"/>
    </source>
</evidence>
<gene>
    <name evidence="3" type="ORF">AKJ58_01085</name>
</gene>
<dbReference type="PANTHER" id="PTHR39966">
    <property type="entry name" value="BLL2471 PROTEIN-RELATED"/>
    <property type="match status" value="1"/>
</dbReference>
<dbReference type="InterPro" id="IPR012312">
    <property type="entry name" value="Hemerythrin-like"/>
</dbReference>
<dbReference type="InterPro" id="IPR035965">
    <property type="entry name" value="PAS-like_dom_sf"/>
</dbReference>
<dbReference type="Pfam" id="PF13596">
    <property type="entry name" value="PAS_10"/>
    <property type="match status" value="1"/>
</dbReference>
<reference evidence="3 4" key="1">
    <citation type="journal article" date="2016" name="Sci. Rep.">
        <title>Metabolic traits of an uncultured archaeal lineage -MSBL1- from brine pools of the Red Sea.</title>
        <authorList>
            <person name="Mwirichia R."/>
            <person name="Alam I."/>
            <person name="Rashid M."/>
            <person name="Vinu M."/>
            <person name="Ba-Alawi W."/>
            <person name="Anthony Kamau A."/>
            <person name="Kamanda Ngugi D."/>
            <person name="Goker M."/>
            <person name="Klenk H.P."/>
            <person name="Bajic V."/>
            <person name="Stingl U."/>
        </authorList>
    </citation>
    <scope>NUCLEOTIDE SEQUENCE [LARGE SCALE GENOMIC DNA]</scope>
    <source>
        <strain evidence="3">SCGC-AAA385D11</strain>
    </source>
</reference>
<dbReference type="InterPro" id="IPR007380">
    <property type="entry name" value="DUF438"/>
</dbReference>
<dbReference type="PANTHER" id="PTHR39966:SF3">
    <property type="entry name" value="DUF438 DOMAIN-CONTAINING PROTEIN"/>
    <property type="match status" value="1"/>
</dbReference>
<dbReference type="Gene3D" id="3.30.450.20">
    <property type="entry name" value="PAS domain"/>
    <property type="match status" value="1"/>
</dbReference>
<evidence type="ECO:0000313" key="3">
    <source>
        <dbReference type="EMBL" id="KXB08047.1"/>
    </source>
</evidence>
<sequence length="438" mass="50575">MSNAKGREDKKKKLKGLLKRLQEGEEVGELKEEFKDLLKTVAPQEIPLIEQELIEEGVSTYEISKMCDIHVELFRESVQEKFDLEGIPSGHPLHTLYQENERITKDAELLVLRSSNLRRAGSEGERKKLLEELKDLASGLMGIDRKHYGRQEMIVFPHIERRGIQAVPRVLWRKHDENMGKVKQLLDLLSKEPANWGDFAQSVEEKAQDVSSSLVDMVFRENNILYPTLKELLSRDEWVAVSEQEKQIGYYKVQPGEEWNAEGEAKYPYEVEEGLSDQELGELPEQLKSMLRDQELKPDRYQLVKEEDKKLDTGFLNMDEINAVLNSLPVDITFIDSDNRVRFFSGGHRIFPRTRSVLGRPVKFCHPPGSVDKVKEILKEFKAGRREEAEFWIQAGGKFIHIRFFPVRGKDGKYLGTLEVTQDVTGIRELEGEKRILN</sequence>
<dbReference type="Pfam" id="PF04282">
    <property type="entry name" value="DUF438"/>
    <property type="match status" value="1"/>
</dbReference>
<keyword evidence="4" id="KW-1185">Reference proteome</keyword>
<evidence type="ECO:0000259" key="1">
    <source>
        <dbReference type="Pfam" id="PF01814"/>
    </source>
</evidence>
<feature type="domain" description="Hemerythrin-like" evidence="1">
    <location>
        <begin position="91"/>
        <end position="229"/>
    </location>
</feature>
<dbReference type="SUPFAM" id="SSF55785">
    <property type="entry name" value="PYP-like sensor domain (PAS domain)"/>
    <property type="match status" value="1"/>
</dbReference>
<name>A0A133VNP2_9EURY</name>
<comment type="caution">
    <text evidence="3">The sequence shown here is derived from an EMBL/GenBank/DDBJ whole genome shotgun (WGS) entry which is preliminary data.</text>
</comment>
<feature type="domain" description="DUF438" evidence="2">
    <location>
        <begin position="14"/>
        <end position="79"/>
    </location>
</feature>
<accession>A0A133VNP2</accession>
<dbReference type="Gene3D" id="1.20.120.520">
    <property type="entry name" value="nmb1532 protein domain like"/>
    <property type="match status" value="1"/>
</dbReference>
<dbReference type="GO" id="GO:0005886">
    <property type="term" value="C:plasma membrane"/>
    <property type="evidence" value="ECO:0007669"/>
    <property type="project" value="TreeGrafter"/>
</dbReference>
<evidence type="ECO:0000313" key="4">
    <source>
        <dbReference type="Proteomes" id="UP000070256"/>
    </source>
</evidence>
<organism evidence="3 4">
    <name type="scientific">candidate division MSBL1 archaeon SCGC-AAA385D11</name>
    <dbReference type="NCBI Taxonomy" id="1698286"/>
    <lineage>
        <taxon>Archaea</taxon>
        <taxon>Methanobacteriati</taxon>
        <taxon>Methanobacteriota</taxon>
        <taxon>candidate division MSBL1</taxon>
    </lineage>
</organism>
<protein>
    <submittedName>
        <fullName evidence="3">Diguanylate cyclase</fullName>
    </submittedName>
</protein>
<dbReference type="EMBL" id="LHYK01000015">
    <property type="protein sequence ID" value="KXB08047.1"/>
    <property type="molecule type" value="Genomic_DNA"/>
</dbReference>
<dbReference type="Pfam" id="PF01814">
    <property type="entry name" value="Hemerythrin"/>
    <property type="match status" value="1"/>
</dbReference>
<dbReference type="PATRIC" id="fig|1698286.3.peg.86"/>
<proteinExistence type="predicted"/>